<sequence>MGAGDMNPGGASPLEEKVKQAIIDELKRQADIRPGALKVSPGKTRLSVDGEIDLDDLTMVVIGALAGGP</sequence>
<dbReference type="STRING" id="266779.Meso_3126"/>
<reference evidence="1" key="1">
    <citation type="submission" date="2006-06" db="EMBL/GenBank/DDBJ databases">
        <title>Complete sequence of chromosome of Chelativorans sp. BNC1.</title>
        <authorList>
            <consortium name="US DOE Joint Genome Institute"/>
            <person name="Copeland A."/>
            <person name="Lucas S."/>
            <person name="Lapidus A."/>
            <person name="Barry K."/>
            <person name="Detter J.C."/>
            <person name="Glavina del Rio T."/>
            <person name="Hammon N."/>
            <person name="Israni S."/>
            <person name="Dalin E."/>
            <person name="Tice H."/>
            <person name="Pitluck S."/>
            <person name="Chertkov O."/>
            <person name="Brettin T."/>
            <person name="Bruce D."/>
            <person name="Han C."/>
            <person name="Tapia R."/>
            <person name="Gilna P."/>
            <person name="Schmutz J."/>
            <person name="Larimer F."/>
            <person name="Land M."/>
            <person name="Hauser L."/>
            <person name="Kyrpides N."/>
            <person name="Mikhailova N."/>
            <person name="Richardson P."/>
        </authorList>
    </citation>
    <scope>NUCLEOTIDE SEQUENCE</scope>
    <source>
        <strain evidence="1">BNC1</strain>
    </source>
</reference>
<dbReference type="EMBL" id="CP000390">
    <property type="protein sequence ID" value="ABG64498.1"/>
    <property type="molecule type" value="Genomic_DNA"/>
</dbReference>
<dbReference type="KEGG" id="mes:Meso_3126"/>
<accession>Q11DM7</accession>
<gene>
    <name evidence="1" type="ordered locus">Meso_3126</name>
</gene>
<organism evidence="1">
    <name type="scientific">Chelativorans sp. (strain BNC1)</name>
    <dbReference type="NCBI Taxonomy" id="266779"/>
    <lineage>
        <taxon>Bacteria</taxon>
        <taxon>Pseudomonadati</taxon>
        <taxon>Pseudomonadota</taxon>
        <taxon>Alphaproteobacteria</taxon>
        <taxon>Hyphomicrobiales</taxon>
        <taxon>Phyllobacteriaceae</taxon>
        <taxon>Chelativorans</taxon>
    </lineage>
</organism>
<protein>
    <submittedName>
        <fullName evidence="1">Uncharacterized protein</fullName>
    </submittedName>
</protein>
<dbReference type="HOGENOM" id="CLU_208324_0_0_5"/>
<dbReference type="AlphaFoldDB" id="Q11DM7"/>
<evidence type="ECO:0000313" key="1">
    <source>
        <dbReference type="EMBL" id="ABG64498.1"/>
    </source>
</evidence>
<name>Q11DM7_CHESB</name>
<proteinExistence type="predicted"/>